<accession>A0A0A8ZGT6</accession>
<dbReference type="AlphaFoldDB" id="A0A0A8ZGT6"/>
<protein>
    <submittedName>
        <fullName evidence="1">Uncharacterized protein</fullName>
    </submittedName>
</protein>
<organism evidence="1">
    <name type="scientific">Arundo donax</name>
    <name type="common">Giant reed</name>
    <name type="synonym">Donax arundinaceus</name>
    <dbReference type="NCBI Taxonomy" id="35708"/>
    <lineage>
        <taxon>Eukaryota</taxon>
        <taxon>Viridiplantae</taxon>
        <taxon>Streptophyta</taxon>
        <taxon>Embryophyta</taxon>
        <taxon>Tracheophyta</taxon>
        <taxon>Spermatophyta</taxon>
        <taxon>Magnoliopsida</taxon>
        <taxon>Liliopsida</taxon>
        <taxon>Poales</taxon>
        <taxon>Poaceae</taxon>
        <taxon>PACMAD clade</taxon>
        <taxon>Arundinoideae</taxon>
        <taxon>Arundineae</taxon>
        <taxon>Arundo</taxon>
    </lineage>
</organism>
<proteinExistence type="predicted"/>
<reference evidence="1" key="2">
    <citation type="journal article" date="2015" name="Data Brief">
        <title>Shoot transcriptome of the giant reed, Arundo donax.</title>
        <authorList>
            <person name="Barrero R.A."/>
            <person name="Guerrero F.D."/>
            <person name="Moolhuijzen P."/>
            <person name="Goolsby J.A."/>
            <person name="Tidwell J."/>
            <person name="Bellgard S.E."/>
            <person name="Bellgard M.I."/>
        </authorList>
    </citation>
    <scope>NUCLEOTIDE SEQUENCE</scope>
    <source>
        <tissue evidence="1">Shoot tissue taken approximately 20 cm above the soil surface</tissue>
    </source>
</reference>
<dbReference type="EMBL" id="GBRH01259311">
    <property type="protein sequence ID" value="JAD38584.1"/>
    <property type="molecule type" value="Transcribed_RNA"/>
</dbReference>
<evidence type="ECO:0000313" key="1">
    <source>
        <dbReference type="EMBL" id="JAD38584.1"/>
    </source>
</evidence>
<reference evidence="1" key="1">
    <citation type="submission" date="2014-09" db="EMBL/GenBank/DDBJ databases">
        <authorList>
            <person name="Magalhaes I.L.F."/>
            <person name="Oliveira U."/>
            <person name="Santos F.R."/>
            <person name="Vidigal T.H.D.A."/>
            <person name="Brescovit A.D."/>
            <person name="Santos A.J."/>
        </authorList>
    </citation>
    <scope>NUCLEOTIDE SEQUENCE</scope>
    <source>
        <tissue evidence="1">Shoot tissue taken approximately 20 cm above the soil surface</tissue>
    </source>
</reference>
<name>A0A0A8ZGT6_ARUDO</name>
<sequence length="39" mass="4427">MVRGVGSIPMQLQICETFPTFFVGWGQERPRTLGHQNHA</sequence>